<organism evidence="2 3">
    <name type="scientific">Trametes pubescens</name>
    <name type="common">White-rot fungus</name>
    <dbReference type="NCBI Taxonomy" id="154538"/>
    <lineage>
        <taxon>Eukaryota</taxon>
        <taxon>Fungi</taxon>
        <taxon>Dikarya</taxon>
        <taxon>Basidiomycota</taxon>
        <taxon>Agaricomycotina</taxon>
        <taxon>Agaricomycetes</taxon>
        <taxon>Polyporales</taxon>
        <taxon>Polyporaceae</taxon>
        <taxon>Trametes</taxon>
    </lineage>
</organism>
<protein>
    <recommendedName>
        <fullName evidence="1">Hemerythrin-like domain-containing protein</fullName>
    </recommendedName>
</protein>
<dbReference type="PANTHER" id="PTHR38048">
    <property type="entry name" value="EXPRESSED PROTEIN"/>
    <property type="match status" value="1"/>
</dbReference>
<gene>
    <name evidence="2" type="ORF">TRAPUB_1349</name>
</gene>
<dbReference type="PANTHER" id="PTHR38048:SF2">
    <property type="entry name" value="HEMERYTHRIN-LIKE DOMAIN-CONTAINING PROTEIN"/>
    <property type="match status" value="1"/>
</dbReference>
<dbReference type="OrthoDB" id="10044044at2759"/>
<reference evidence="2 3" key="1">
    <citation type="submission" date="2016-10" db="EMBL/GenBank/DDBJ databases">
        <title>Genome sequence of the basidiomycete white-rot fungus Trametes pubescens.</title>
        <authorList>
            <person name="Makela M.R."/>
            <person name="Granchi Z."/>
            <person name="Peng M."/>
            <person name="De Vries R.P."/>
            <person name="Grigoriev I."/>
            <person name="Riley R."/>
            <person name="Hilden K."/>
        </authorList>
    </citation>
    <scope>NUCLEOTIDE SEQUENCE [LARGE SCALE GENOMIC DNA]</scope>
    <source>
        <strain evidence="2 3">FBCC735</strain>
    </source>
</reference>
<accession>A0A1M2VJL3</accession>
<dbReference type="Pfam" id="PF01814">
    <property type="entry name" value="Hemerythrin"/>
    <property type="match status" value="1"/>
</dbReference>
<evidence type="ECO:0000259" key="1">
    <source>
        <dbReference type="Pfam" id="PF01814"/>
    </source>
</evidence>
<dbReference type="Proteomes" id="UP000184267">
    <property type="component" value="Unassembled WGS sequence"/>
</dbReference>
<evidence type="ECO:0000313" key="2">
    <source>
        <dbReference type="EMBL" id="OJT07757.1"/>
    </source>
</evidence>
<dbReference type="Gene3D" id="1.20.120.520">
    <property type="entry name" value="nmb1532 protein domain like"/>
    <property type="match status" value="1"/>
</dbReference>
<dbReference type="InterPro" id="IPR053206">
    <property type="entry name" value="Dimeric_xanthone_biosynth"/>
</dbReference>
<name>A0A1M2VJL3_TRAPU</name>
<sequence length="236" mass="26956">MASVIAMTSVPTDPYELLHWNMILAHQTYEKGYENIVRLLGDPPRGDLKNFLGYCEAWGYSVVHHHDIEEATIFPVLSRKMDFSHEREQHKELHAFLDKFLEIIKEAQAEHSKFDAPQLKELMESAREVMFVHFDEELVHIEASKLKAAGFTEHECTGMIDEMEKHAKGSGDPFLIAPYMLRCVTLLLTARPRSVPTRNLQPHSARVQEHLAFDGMGTTKGRCALCVGSETFRIHI</sequence>
<comment type="caution">
    <text evidence="2">The sequence shown here is derived from an EMBL/GenBank/DDBJ whole genome shotgun (WGS) entry which is preliminary data.</text>
</comment>
<dbReference type="InterPro" id="IPR012312">
    <property type="entry name" value="Hemerythrin-like"/>
</dbReference>
<dbReference type="OMA" id="FTEHECT"/>
<dbReference type="EMBL" id="MNAD01001129">
    <property type="protein sequence ID" value="OJT07757.1"/>
    <property type="molecule type" value="Genomic_DNA"/>
</dbReference>
<dbReference type="AlphaFoldDB" id="A0A1M2VJL3"/>
<evidence type="ECO:0000313" key="3">
    <source>
        <dbReference type="Proteomes" id="UP000184267"/>
    </source>
</evidence>
<feature type="domain" description="Hemerythrin-like" evidence="1">
    <location>
        <begin position="25"/>
        <end position="137"/>
    </location>
</feature>
<keyword evidence="3" id="KW-1185">Reference proteome</keyword>
<proteinExistence type="predicted"/>
<dbReference type="STRING" id="154538.A0A1M2VJL3"/>